<evidence type="ECO:0000313" key="4">
    <source>
        <dbReference type="EMBL" id="ABK27001.1"/>
    </source>
</evidence>
<proteinExistence type="evidence at transcript level"/>
<dbReference type="InterPro" id="IPR005484">
    <property type="entry name" value="Ribosomal_uL18_bac/plant/anim"/>
</dbReference>
<protein>
    <submittedName>
        <fullName evidence="4">Uncharacterized protein</fullName>
    </submittedName>
</protein>
<dbReference type="OMA" id="FECGRTC"/>
<dbReference type="Pfam" id="PF00861">
    <property type="entry name" value="Ribosomal_L18p"/>
    <property type="match status" value="1"/>
</dbReference>
<dbReference type="GO" id="GO:0006412">
    <property type="term" value="P:translation"/>
    <property type="evidence" value="ECO:0007669"/>
    <property type="project" value="InterPro"/>
</dbReference>
<accession>A9P290</accession>
<dbReference type="GO" id="GO:0008097">
    <property type="term" value="F:5S rRNA binding"/>
    <property type="evidence" value="ECO:0007669"/>
    <property type="project" value="TreeGrafter"/>
</dbReference>
<name>A9P290_PICSI</name>
<dbReference type="GO" id="GO:1990904">
    <property type="term" value="C:ribonucleoprotein complex"/>
    <property type="evidence" value="ECO:0007669"/>
    <property type="project" value="UniProtKB-KW"/>
</dbReference>
<dbReference type="SUPFAM" id="SSF53137">
    <property type="entry name" value="Translational machinery components"/>
    <property type="match status" value="1"/>
</dbReference>
<dbReference type="EMBL" id="EF087767">
    <property type="protein sequence ID" value="ABK27001.1"/>
    <property type="molecule type" value="mRNA"/>
</dbReference>
<evidence type="ECO:0000256" key="1">
    <source>
        <dbReference type="ARBA" id="ARBA00007116"/>
    </source>
</evidence>
<organism evidence="4">
    <name type="scientific">Picea sitchensis</name>
    <name type="common">Sitka spruce</name>
    <name type="synonym">Pinus sitchensis</name>
    <dbReference type="NCBI Taxonomy" id="3332"/>
    <lineage>
        <taxon>Eukaryota</taxon>
        <taxon>Viridiplantae</taxon>
        <taxon>Streptophyta</taxon>
        <taxon>Embryophyta</taxon>
        <taxon>Tracheophyta</taxon>
        <taxon>Spermatophyta</taxon>
        <taxon>Pinopsida</taxon>
        <taxon>Pinidae</taxon>
        <taxon>Conifers I</taxon>
        <taxon>Pinales</taxon>
        <taxon>Pinaceae</taxon>
        <taxon>Picea</taxon>
    </lineage>
</organism>
<keyword evidence="2" id="KW-0689">Ribosomal protein</keyword>
<evidence type="ECO:0000256" key="3">
    <source>
        <dbReference type="ARBA" id="ARBA00023274"/>
    </source>
</evidence>
<dbReference type="PANTHER" id="PTHR12899:SF21">
    <property type="entry name" value="OS09G0549700 PROTEIN"/>
    <property type="match status" value="1"/>
</dbReference>
<keyword evidence="3" id="KW-0687">Ribonucleoprotein</keyword>
<dbReference type="AlphaFoldDB" id="A9P290"/>
<dbReference type="PANTHER" id="PTHR12899">
    <property type="entry name" value="39S RIBOSOMAL PROTEIN L18, MITOCHONDRIAL"/>
    <property type="match status" value="1"/>
</dbReference>
<comment type="similarity">
    <text evidence="1">Belongs to the universal ribosomal protein uL18 family.</text>
</comment>
<dbReference type="GO" id="GO:0003735">
    <property type="term" value="F:structural constituent of ribosome"/>
    <property type="evidence" value="ECO:0007669"/>
    <property type="project" value="InterPro"/>
</dbReference>
<dbReference type="Gene3D" id="3.30.420.100">
    <property type="match status" value="1"/>
</dbReference>
<evidence type="ECO:0000256" key="2">
    <source>
        <dbReference type="ARBA" id="ARBA00022980"/>
    </source>
</evidence>
<reference evidence="4" key="1">
    <citation type="journal article" date="2008" name="BMC Genomics">
        <title>A conifer genomics resource of 200,000 spruce (Picea spp.) ESTs and 6,464 high-quality, sequence-finished full-length cDNAs for Sitka spruce (Picea sitchensis).</title>
        <authorList>
            <person name="Ralph S.G."/>
            <person name="Chun H.J."/>
            <person name="Kolosova N."/>
            <person name="Cooper D."/>
            <person name="Oddy C."/>
            <person name="Ritland C.E."/>
            <person name="Kirkpatrick R."/>
            <person name="Moore R."/>
            <person name="Barber S."/>
            <person name="Holt R.A."/>
            <person name="Jones S.J."/>
            <person name="Marra M.A."/>
            <person name="Douglas C.J."/>
            <person name="Ritland K."/>
            <person name="Bohlmann J."/>
        </authorList>
    </citation>
    <scope>NUCLEOTIDE SEQUENCE</scope>
    <source>
        <tissue evidence="4">Green portion of the leader tissue</tissue>
    </source>
</reference>
<sequence>MVLSKPYVLRLFFSHRYITANVVDRNRGHIVATASSIERELKKHFECKRTCNAKAAAVVGDVLAMRIKVEGLPEIYSNVQKELNKGFKNRTKIWALINSLRSHGIKIIDDAGL</sequence>
<dbReference type="GO" id="GO:0005840">
    <property type="term" value="C:ribosome"/>
    <property type="evidence" value="ECO:0007669"/>
    <property type="project" value="UniProtKB-KW"/>
</dbReference>